<keyword evidence="3" id="KW-1185">Reference proteome</keyword>
<proteinExistence type="predicted"/>
<feature type="region of interest" description="Disordered" evidence="1">
    <location>
        <begin position="125"/>
        <end position="172"/>
    </location>
</feature>
<name>A0A5J6GKF8_STRKN</name>
<evidence type="ECO:0000313" key="2">
    <source>
        <dbReference type="EMBL" id="QEU94445.1"/>
    </source>
</evidence>
<gene>
    <name evidence="2" type="ORF">CP970_29255</name>
</gene>
<dbReference type="RefSeq" id="WP_055550008.1">
    <property type="nucleotide sequence ID" value="NZ_CP023699.1"/>
</dbReference>
<dbReference type="Proteomes" id="UP000325529">
    <property type="component" value="Chromosome"/>
</dbReference>
<reference evidence="2 3" key="1">
    <citation type="submission" date="2017-09" db="EMBL/GenBank/DDBJ databases">
        <authorList>
            <person name="Lee N."/>
            <person name="Cho B.-K."/>
        </authorList>
    </citation>
    <scope>NUCLEOTIDE SEQUENCE [LARGE SCALE GENOMIC DNA]</scope>
    <source>
        <strain evidence="2 3">ATCC 12853</strain>
    </source>
</reference>
<organism evidence="2 3">
    <name type="scientific">Streptomyces kanamyceticus</name>
    <dbReference type="NCBI Taxonomy" id="1967"/>
    <lineage>
        <taxon>Bacteria</taxon>
        <taxon>Bacillati</taxon>
        <taxon>Actinomycetota</taxon>
        <taxon>Actinomycetes</taxon>
        <taxon>Kitasatosporales</taxon>
        <taxon>Streptomycetaceae</taxon>
        <taxon>Streptomyces</taxon>
    </lineage>
</organism>
<accession>A0A5J6GKF8</accession>
<dbReference type="EMBL" id="CP023699">
    <property type="protein sequence ID" value="QEU94445.1"/>
    <property type="molecule type" value="Genomic_DNA"/>
</dbReference>
<dbReference type="AlphaFoldDB" id="A0A5J6GKF8"/>
<protein>
    <submittedName>
        <fullName evidence="2">Uncharacterized protein</fullName>
    </submittedName>
</protein>
<evidence type="ECO:0000256" key="1">
    <source>
        <dbReference type="SAM" id="MobiDB-lite"/>
    </source>
</evidence>
<evidence type="ECO:0000313" key="3">
    <source>
        <dbReference type="Proteomes" id="UP000325529"/>
    </source>
</evidence>
<dbReference type="KEGG" id="ska:CP970_29255"/>
<sequence length="172" mass="17589">MALGGAAALGVTACDPVDGELNTSVVALTTDEMGTKELERQHADVAWLSCTASFQDRVTPSSGGPTEGALVDVDCQGETKDGKDITIKGTVHDVVDGACVRGNLTAKIEGKVWFRVDVLGNCESGNDNGNGNENGGQDGGQQPSNPPASYSTPCTETPAPPPEPTCTCLPGK</sequence>